<evidence type="ECO:0000256" key="2">
    <source>
        <dbReference type="ARBA" id="ARBA00022801"/>
    </source>
</evidence>
<proteinExistence type="predicted"/>
<name>A0A8D9GAQ5_BRACM</name>
<sequence length="76" mass="8619">MQWWFLHPEPDQKDINPITTVVPHILNSASRQVSTSAPFVLSRMKGIPQNPNSRDSTVMTVFLIQAHTSNGMERCK</sequence>
<gene>
    <name evidence="4" type="ORF">BRAPAZ1V2_A05P20710.2</name>
</gene>
<evidence type="ECO:0000313" key="5">
    <source>
        <dbReference type="Proteomes" id="UP000694005"/>
    </source>
</evidence>
<dbReference type="GO" id="GO:0008234">
    <property type="term" value="F:cysteine-type peptidase activity"/>
    <property type="evidence" value="ECO:0007669"/>
    <property type="project" value="InterPro"/>
</dbReference>
<feature type="domain" description="Ubiquitin-like protease family profile" evidence="3">
    <location>
        <begin position="7"/>
        <end position="72"/>
    </location>
</feature>
<dbReference type="Proteomes" id="UP000694005">
    <property type="component" value="Chromosome A05"/>
</dbReference>
<dbReference type="AlphaFoldDB" id="A0A8D9GAQ5"/>
<dbReference type="EMBL" id="LS974621">
    <property type="protein sequence ID" value="CAG7875550.1"/>
    <property type="molecule type" value="Genomic_DNA"/>
</dbReference>
<organism evidence="4 5">
    <name type="scientific">Brassica campestris</name>
    <name type="common">Field mustard</name>
    <dbReference type="NCBI Taxonomy" id="3711"/>
    <lineage>
        <taxon>Eukaryota</taxon>
        <taxon>Viridiplantae</taxon>
        <taxon>Streptophyta</taxon>
        <taxon>Embryophyta</taxon>
        <taxon>Tracheophyta</taxon>
        <taxon>Spermatophyta</taxon>
        <taxon>Magnoliopsida</taxon>
        <taxon>eudicotyledons</taxon>
        <taxon>Gunneridae</taxon>
        <taxon>Pentapetalae</taxon>
        <taxon>rosids</taxon>
        <taxon>malvids</taxon>
        <taxon>Brassicales</taxon>
        <taxon>Brassicaceae</taxon>
        <taxon>Brassiceae</taxon>
        <taxon>Brassica</taxon>
    </lineage>
</organism>
<keyword evidence="1" id="KW-0645">Protease</keyword>
<dbReference type="Pfam" id="PF02902">
    <property type="entry name" value="Peptidase_C48"/>
    <property type="match status" value="1"/>
</dbReference>
<dbReference type="GO" id="GO:0006508">
    <property type="term" value="P:proteolysis"/>
    <property type="evidence" value="ECO:0007669"/>
    <property type="project" value="UniProtKB-KW"/>
</dbReference>
<dbReference type="Gramene" id="A05p20710.2_BraZ1">
    <property type="protein sequence ID" value="A05p20710.2_BraZ1.CDS.1"/>
    <property type="gene ID" value="A05g20710.2_BraZ1"/>
</dbReference>
<reference evidence="4 5" key="1">
    <citation type="submission" date="2021-07" db="EMBL/GenBank/DDBJ databases">
        <authorList>
            <consortium name="Genoscope - CEA"/>
            <person name="William W."/>
        </authorList>
    </citation>
    <scope>NUCLEOTIDE SEQUENCE [LARGE SCALE GENOMIC DNA]</scope>
</reference>
<dbReference type="InterPro" id="IPR003653">
    <property type="entry name" value="Peptidase_C48_C"/>
</dbReference>
<evidence type="ECO:0000256" key="1">
    <source>
        <dbReference type="ARBA" id="ARBA00022670"/>
    </source>
</evidence>
<evidence type="ECO:0000313" key="4">
    <source>
        <dbReference type="EMBL" id="CAG7875550.1"/>
    </source>
</evidence>
<evidence type="ECO:0000259" key="3">
    <source>
        <dbReference type="Pfam" id="PF02902"/>
    </source>
</evidence>
<keyword evidence="2" id="KW-0378">Hydrolase</keyword>
<protein>
    <recommendedName>
        <fullName evidence="3">Ubiquitin-like protease family profile domain-containing protein</fullName>
    </recommendedName>
</protein>
<accession>A0A8D9GAQ5</accession>